<dbReference type="Gene3D" id="3.40.50.720">
    <property type="entry name" value="NAD(P)-binding Rossmann-like Domain"/>
    <property type="match status" value="1"/>
</dbReference>
<evidence type="ECO:0000313" key="3">
    <source>
        <dbReference type="EMBL" id="RVT90974.1"/>
    </source>
</evidence>
<dbReference type="PRINTS" id="PR00081">
    <property type="entry name" value="GDHRDH"/>
</dbReference>
<organism evidence="3 4">
    <name type="scientific">Sphingomonas crocodyli</name>
    <dbReference type="NCBI Taxonomy" id="1979270"/>
    <lineage>
        <taxon>Bacteria</taxon>
        <taxon>Pseudomonadati</taxon>
        <taxon>Pseudomonadota</taxon>
        <taxon>Alphaproteobacteria</taxon>
        <taxon>Sphingomonadales</taxon>
        <taxon>Sphingomonadaceae</taxon>
        <taxon>Sphingomonas</taxon>
    </lineage>
</organism>
<evidence type="ECO:0000256" key="2">
    <source>
        <dbReference type="ARBA" id="ARBA00023002"/>
    </source>
</evidence>
<accession>A0A437M0D5</accession>
<evidence type="ECO:0000256" key="1">
    <source>
        <dbReference type="ARBA" id="ARBA00006484"/>
    </source>
</evidence>
<sequence length="308" mass="31520">MPSWRKRRAIARLAFWTRIGWTGCSAMSGRSKRCPTWGFCSTICAGWTPDMDLKLAGQTALIFGASKGIGLATARLLAAEGAKLALAARSIDSFGADAPGGPDTLLLAADLTAPGDADAAVKAAVECFGRIDMLVVSAGAAQGGLFWELGDDVWETALGLKFFGLVRALRAAAPVMRDQGAGRMVAVVGNAGKQPNKRMLPGAAANAACLAVIRGLAEELAPAGVRVNAVNPGPTRTGRWDTLIDRLATASGKAAGDVEAEQMAGVPLGRISEPDEIARIIAFLASEVSGTITGTSVTADGGMTAAIA</sequence>
<dbReference type="SUPFAM" id="SSF51735">
    <property type="entry name" value="NAD(P)-binding Rossmann-fold domains"/>
    <property type="match status" value="1"/>
</dbReference>
<keyword evidence="2" id="KW-0560">Oxidoreductase</keyword>
<comment type="similarity">
    <text evidence="1">Belongs to the short-chain dehydrogenases/reductases (SDR) family.</text>
</comment>
<evidence type="ECO:0000313" key="4">
    <source>
        <dbReference type="Proteomes" id="UP000282971"/>
    </source>
</evidence>
<reference evidence="3 4" key="1">
    <citation type="submission" date="2019-01" db="EMBL/GenBank/DDBJ databases">
        <authorList>
            <person name="Chen W.-M."/>
        </authorList>
    </citation>
    <scope>NUCLEOTIDE SEQUENCE [LARGE SCALE GENOMIC DNA]</scope>
    <source>
        <strain evidence="3 4">CCP-7</strain>
    </source>
</reference>
<proteinExistence type="inferred from homology"/>
<dbReference type="EMBL" id="SACN01000002">
    <property type="protein sequence ID" value="RVT90974.1"/>
    <property type="molecule type" value="Genomic_DNA"/>
</dbReference>
<name>A0A437M0D5_9SPHN</name>
<gene>
    <name evidence="3" type="ORF">EOD43_15690</name>
</gene>
<keyword evidence="4" id="KW-1185">Reference proteome</keyword>
<dbReference type="AlphaFoldDB" id="A0A437M0D5"/>
<dbReference type="PANTHER" id="PTHR43669:SF3">
    <property type="entry name" value="ALCOHOL DEHYDROGENASE, PUTATIVE (AFU_ORTHOLOGUE AFUA_3G03445)-RELATED"/>
    <property type="match status" value="1"/>
</dbReference>
<comment type="caution">
    <text evidence="3">The sequence shown here is derived from an EMBL/GenBank/DDBJ whole genome shotgun (WGS) entry which is preliminary data.</text>
</comment>
<dbReference type="OrthoDB" id="9793325at2"/>
<dbReference type="GO" id="GO:0016491">
    <property type="term" value="F:oxidoreductase activity"/>
    <property type="evidence" value="ECO:0007669"/>
    <property type="project" value="UniProtKB-KW"/>
</dbReference>
<dbReference type="PANTHER" id="PTHR43669">
    <property type="entry name" value="5-KETO-D-GLUCONATE 5-REDUCTASE"/>
    <property type="match status" value="1"/>
</dbReference>
<dbReference type="InterPro" id="IPR002347">
    <property type="entry name" value="SDR_fam"/>
</dbReference>
<dbReference type="Pfam" id="PF13561">
    <property type="entry name" value="adh_short_C2"/>
    <property type="match status" value="1"/>
</dbReference>
<dbReference type="InterPro" id="IPR036291">
    <property type="entry name" value="NAD(P)-bd_dom_sf"/>
</dbReference>
<protein>
    <submittedName>
        <fullName evidence="3">SDR family oxidoreductase</fullName>
    </submittedName>
</protein>
<dbReference type="Proteomes" id="UP000282971">
    <property type="component" value="Unassembled WGS sequence"/>
</dbReference>